<gene>
    <name evidence="5" type="ORF">HNR73_006114</name>
</gene>
<dbReference type="InterPro" id="IPR012340">
    <property type="entry name" value="NA-bd_OB-fold"/>
</dbReference>
<dbReference type="GO" id="GO:0003697">
    <property type="term" value="F:single-stranded DNA binding"/>
    <property type="evidence" value="ECO:0007669"/>
    <property type="project" value="UniProtKB-UniRule"/>
</dbReference>
<organism evidence="5 6">
    <name type="scientific">Phytomonospora endophytica</name>
    <dbReference type="NCBI Taxonomy" id="714109"/>
    <lineage>
        <taxon>Bacteria</taxon>
        <taxon>Bacillati</taxon>
        <taxon>Actinomycetota</taxon>
        <taxon>Actinomycetes</taxon>
        <taxon>Micromonosporales</taxon>
        <taxon>Micromonosporaceae</taxon>
        <taxon>Phytomonospora</taxon>
    </lineage>
</organism>
<dbReference type="PANTHER" id="PTHR10302">
    <property type="entry name" value="SINGLE-STRANDED DNA-BINDING PROTEIN"/>
    <property type="match status" value="1"/>
</dbReference>
<comment type="caution">
    <text evidence="2">Lacks conserved residue(s) required for the propagation of feature annotation.</text>
</comment>
<dbReference type="Proteomes" id="UP000548476">
    <property type="component" value="Unassembled WGS sequence"/>
</dbReference>
<dbReference type="Gene3D" id="2.40.50.140">
    <property type="entry name" value="Nucleic acid-binding proteins"/>
    <property type="match status" value="1"/>
</dbReference>
<dbReference type="SUPFAM" id="SSF50249">
    <property type="entry name" value="Nucleic acid-binding proteins"/>
    <property type="match status" value="1"/>
</dbReference>
<comment type="caution">
    <text evidence="5">The sequence shown here is derived from an EMBL/GenBank/DDBJ whole genome shotgun (WGS) entry which is preliminary data.</text>
</comment>
<dbReference type="CDD" id="cd04496">
    <property type="entry name" value="SSB_OBF"/>
    <property type="match status" value="1"/>
</dbReference>
<sequence>MSGETTLTIIGNLTRDPEIRFLEGGAALCKFAIASTPRRYDAKTNKWADGEPVFMDITAWRDLAEHVADSLSKGDRVIVTGVLKLDRWQTPEGDNRQKMTLTAEEVGPSLKWASAKPVKATRTTPGGVDLDDPWAKASPKRPGRETVGAAAGNAFADEPPF</sequence>
<dbReference type="NCBIfam" id="TIGR00621">
    <property type="entry name" value="ssb"/>
    <property type="match status" value="1"/>
</dbReference>
<protein>
    <recommendedName>
        <fullName evidence="2 3">Single-stranded DNA-binding protein</fullName>
        <shortName evidence="2">SSB</shortName>
    </recommendedName>
</protein>
<dbReference type="Pfam" id="PF00436">
    <property type="entry name" value="SSB"/>
    <property type="match status" value="1"/>
</dbReference>
<keyword evidence="1 2" id="KW-0238">DNA-binding</keyword>
<dbReference type="HAMAP" id="MF_00984">
    <property type="entry name" value="SSB"/>
    <property type="match status" value="1"/>
</dbReference>
<evidence type="ECO:0000256" key="3">
    <source>
        <dbReference type="RuleBase" id="RU000524"/>
    </source>
</evidence>
<feature type="region of interest" description="Disordered" evidence="4">
    <location>
        <begin position="112"/>
        <end position="161"/>
    </location>
</feature>
<proteinExistence type="inferred from homology"/>
<dbReference type="GO" id="GO:0006260">
    <property type="term" value="P:DNA replication"/>
    <property type="evidence" value="ECO:0007669"/>
    <property type="project" value="InterPro"/>
</dbReference>
<keyword evidence="6" id="KW-1185">Reference proteome</keyword>
<dbReference type="EMBL" id="JACHGT010000015">
    <property type="protein sequence ID" value="MBB6038234.1"/>
    <property type="molecule type" value="Genomic_DNA"/>
</dbReference>
<accession>A0A841FQX6</accession>
<dbReference type="InterPro" id="IPR000424">
    <property type="entry name" value="Primosome_PriB/ssb"/>
</dbReference>
<comment type="subunit">
    <text evidence="2">Homotetramer.</text>
</comment>
<dbReference type="RefSeq" id="WP_184791021.1">
    <property type="nucleotide sequence ID" value="NZ_BONT01000047.1"/>
</dbReference>
<dbReference type="InterPro" id="IPR011344">
    <property type="entry name" value="ssDNA-bd"/>
</dbReference>
<dbReference type="AlphaFoldDB" id="A0A841FQX6"/>
<name>A0A841FQX6_9ACTN</name>
<evidence type="ECO:0000313" key="5">
    <source>
        <dbReference type="EMBL" id="MBB6038234.1"/>
    </source>
</evidence>
<reference evidence="5 6" key="1">
    <citation type="submission" date="2020-08" db="EMBL/GenBank/DDBJ databases">
        <title>Genomic Encyclopedia of Type Strains, Phase IV (KMG-IV): sequencing the most valuable type-strain genomes for metagenomic binning, comparative biology and taxonomic classification.</title>
        <authorList>
            <person name="Goeker M."/>
        </authorList>
    </citation>
    <scope>NUCLEOTIDE SEQUENCE [LARGE SCALE GENOMIC DNA]</scope>
    <source>
        <strain evidence="5 6">YIM 65646</strain>
    </source>
</reference>
<evidence type="ECO:0000256" key="4">
    <source>
        <dbReference type="SAM" id="MobiDB-lite"/>
    </source>
</evidence>
<dbReference type="PANTHER" id="PTHR10302:SF27">
    <property type="entry name" value="SINGLE-STRANDED DNA-BINDING PROTEIN"/>
    <property type="match status" value="1"/>
</dbReference>
<evidence type="ECO:0000256" key="1">
    <source>
        <dbReference type="ARBA" id="ARBA00023125"/>
    </source>
</evidence>
<dbReference type="PROSITE" id="PS50935">
    <property type="entry name" value="SSB"/>
    <property type="match status" value="1"/>
</dbReference>
<evidence type="ECO:0000256" key="2">
    <source>
        <dbReference type="HAMAP-Rule" id="MF_00984"/>
    </source>
</evidence>
<evidence type="ECO:0000313" key="6">
    <source>
        <dbReference type="Proteomes" id="UP000548476"/>
    </source>
</evidence>
<dbReference type="GO" id="GO:0009295">
    <property type="term" value="C:nucleoid"/>
    <property type="evidence" value="ECO:0007669"/>
    <property type="project" value="TreeGrafter"/>
</dbReference>